<dbReference type="RefSeq" id="WP_377968258.1">
    <property type="nucleotide sequence ID" value="NZ_JBHZOL010000121.1"/>
</dbReference>
<evidence type="ECO:0000313" key="2">
    <source>
        <dbReference type="EMBL" id="MFE4108635.1"/>
    </source>
</evidence>
<gene>
    <name evidence="1" type="ORF">ACFVKH_20350</name>
    <name evidence="2" type="ORF">ACFVKH_20355</name>
</gene>
<dbReference type="EMBL" id="JBHZOL010000121">
    <property type="protein sequence ID" value="MFE4108634.1"/>
    <property type="molecule type" value="Genomic_DNA"/>
</dbReference>
<name>A0ABW6IK91_9CYAN</name>
<accession>A0ABW6IK91</accession>
<evidence type="ECO:0008006" key="4">
    <source>
        <dbReference type="Google" id="ProtNLM"/>
    </source>
</evidence>
<dbReference type="EMBL" id="JBHZOL010000121">
    <property type="protein sequence ID" value="MFE4108635.1"/>
    <property type="molecule type" value="Genomic_DNA"/>
</dbReference>
<protein>
    <recommendedName>
        <fullName evidence="4">DUF2281 domain-containing protein</fullName>
    </recommendedName>
</protein>
<keyword evidence="3" id="KW-1185">Reference proteome</keyword>
<proteinExistence type="predicted"/>
<reference evidence="1 3" key="1">
    <citation type="submission" date="2024-10" db="EMBL/GenBank/DDBJ databases">
        <authorList>
            <person name="Ratan Roy A."/>
            <person name="Morales Sandoval P.H."/>
            <person name="De Los Santos Villalobos S."/>
            <person name="Chakraborty S."/>
            <person name="Mukherjee J."/>
        </authorList>
    </citation>
    <scope>NUCLEOTIDE SEQUENCE [LARGE SCALE GENOMIC DNA]</scope>
    <source>
        <strain evidence="1 3">S1</strain>
    </source>
</reference>
<organism evidence="1 3">
    <name type="scientific">Almyronema epifaneia S1</name>
    <dbReference type="NCBI Taxonomy" id="2991925"/>
    <lineage>
        <taxon>Bacteria</taxon>
        <taxon>Bacillati</taxon>
        <taxon>Cyanobacteriota</taxon>
        <taxon>Cyanophyceae</taxon>
        <taxon>Nodosilineales</taxon>
        <taxon>Nodosilineaceae</taxon>
        <taxon>Almyronema</taxon>
        <taxon>Almyronema epifaneia</taxon>
    </lineage>
</organism>
<evidence type="ECO:0000313" key="1">
    <source>
        <dbReference type="EMBL" id="MFE4108634.1"/>
    </source>
</evidence>
<sequence length="77" mass="9036">MDTVKQKLIQELERTPSALLQELFDFVLFLNQRYAQAQPTVPSAWQPNFFEDVIGSWEGNPLIREPQPGYEEREELL</sequence>
<dbReference type="Proteomes" id="UP001600165">
    <property type="component" value="Unassembled WGS sequence"/>
</dbReference>
<comment type="caution">
    <text evidence="1">The sequence shown here is derived from an EMBL/GenBank/DDBJ whole genome shotgun (WGS) entry which is preliminary data.</text>
</comment>
<evidence type="ECO:0000313" key="3">
    <source>
        <dbReference type="Proteomes" id="UP001600165"/>
    </source>
</evidence>